<feature type="region of interest" description="Disordered" evidence="1">
    <location>
        <begin position="92"/>
        <end position="132"/>
    </location>
</feature>
<dbReference type="EMBL" id="OIVN01000314">
    <property type="protein sequence ID" value="SPC78156.1"/>
    <property type="molecule type" value="Genomic_DNA"/>
</dbReference>
<protein>
    <submittedName>
        <fullName evidence="2">Uncharacterized protein</fullName>
    </submittedName>
</protein>
<evidence type="ECO:0000313" key="2">
    <source>
        <dbReference type="EMBL" id="SPC78156.1"/>
    </source>
</evidence>
<dbReference type="AlphaFoldDB" id="A0A2N9EGR6"/>
<feature type="compositionally biased region" description="Polar residues" evidence="1">
    <location>
        <begin position="94"/>
        <end position="103"/>
    </location>
</feature>
<evidence type="ECO:0000256" key="1">
    <source>
        <dbReference type="SAM" id="MobiDB-lite"/>
    </source>
</evidence>
<organism evidence="2">
    <name type="scientific">Fagus sylvatica</name>
    <name type="common">Beechnut</name>
    <dbReference type="NCBI Taxonomy" id="28930"/>
    <lineage>
        <taxon>Eukaryota</taxon>
        <taxon>Viridiplantae</taxon>
        <taxon>Streptophyta</taxon>
        <taxon>Embryophyta</taxon>
        <taxon>Tracheophyta</taxon>
        <taxon>Spermatophyta</taxon>
        <taxon>Magnoliopsida</taxon>
        <taxon>eudicotyledons</taxon>
        <taxon>Gunneridae</taxon>
        <taxon>Pentapetalae</taxon>
        <taxon>rosids</taxon>
        <taxon>fabids</taxon>
        <taxon>Fagales</taxon>
        <taxon>Fagaceae</taxon>
        <taxon>Fagus</taxon>
    </lineage>
</organism>
<sequence>MTILHMLFKFTLALVLVLTCDLLAPEARKMLYEENEDIINKDHLLGSVEQGQAASPYLPNPTNPATGTGADIAISMISEKVFLTDPLLPRRQLITPSGPNTPTWIPGPPGPKNDHKVEGSIQNSMQGSTSIP</sequence>
<reference evidence="2" key="1">
    <citation type="submission" date="2018-02" db="EMBL/GenBank/DDBJ databases">
        <authorList>
            <person name="Cohen D.B."/>
            <person name="Kent A.D."/>
        </authorList>
    </citation>
    <scope>NUCLEOTIDE SEQUENCE</scope>
</reference>
<proteinExistence type="predicted"/>
<accession>A0A2N9EGR6</accession>
<gene>
    <name evidence="2" type="ORF">FSB_LOCUS6038</name>
</gene>
<feature type="compositionally biased region" description="Polar residues" evidence="1">
    <location>
        <begin position="120"/>
        <end position="132"/>
    </location>
</feature>
<name>A0A2N9EGR6_FAGSY</name>